<dbReference type="RefSeq" id="WP_354499410.1">
    <property type="nucleotide sequence ID" value="NZ_JBEPLV010000004.1"/>
</dbReference>
<dbReference type="EMBL" id="JBEPLV010000004">
    <property type="protein sequence ID" value="MET3547468.1"/>
    <property type="molecule type" value="Genomic_DNA"/>
</dbReference>
<protein>
    <submittedName>
        <fullName evidence="1">Uncharacterized protein</fullName>
    </submittedName>
</protein>
<evidence type="ECO:0000313" key="1">
    <source>
        <dbReference type="EMBL" id="MET3547468.1"/>
    </source>
</evidence>
<reference evidence="1 2" key="1">
    <citation type="submission" date="2024-06" db="EMBL/GenBank/DDBJ databases">
        <title>Genomic Encyclopedia of Type Strains, Phase IV (KMG-IV): sequencing the most valuable type-strain genomes for metagenomic binning, comparative biology and taxonomic classification.</title>
        <authorList>
            <person name="Goeker M."/>
        </authorList>
    </citation>
    <scope>NUCLEOTIDE SEQUENCE [LARGE SCALE GENOMIC DNA]</scope>
    <source>
        <strain evidence="1 2">DSM 17253</strain>
    </source>
</reference>
<proteinExistence type="predicted"/>
<name>A0ABV2F6Q2_9BACL</name>
<accession>A0ABV2F6Q2</accession>
<comment type="caution">
    <text evidence="1">The sequence shown here is derived from an EMBL/GenBank/DDBJ whole genome shotgun (WGS) entry which is preliminary data.</text>
</comment>
<dbReference type="Proteomes" id="UP001549098">
    <property type="component" value="Unassembled WGS sequence"/>
</dbReference>
<organism evidence="1 2">
    <name type="scientific">Paenibacillus favisporus</name>
    <dbReference type="NCBI Taxonomy" id="221028"/>
    <lineage>
        <taxon>Bacteria</taxon>
        <taxon>Bacillati</taxon>
        <taxon>Bacillota</taxon>
        <taxon>Bacilli</taxon>
        <taxon>Bacillales</taxon>
        <taxon>Paenibacillaceae</taxon>
        <taxon>Paenibacillus</taxon>
    </lineage>
</organism>
<gene>
    <name evidence="1" type="ORF">ABID47_004084</name>
</gene>
<keyword evidence="2" id="KW-1185">Reference proteome</keyword>
<sequence>MLLLPFAGAVNRTLDKNDQGRFFRSLPREQFPNMIRLASHTTGSGW</sequence>
<evidence type="ECO:0000313" key="2">
    <source>
        <dbReference type="Proteomes" id="UP001549098"/>
    </source>
</evidence>